<dbReference type="EMBL" id="LCEB01000011">
    <property type="protein sequence ID" value="KKS65160.1"/>
    <property type="molecule type" value="Genomic_DNA"/>
</dbReference>
<keyword evidence="1 3" id="KW-0697">Rotamase</keyword>
<evidence type="ECO:0000313" key="6">
    <source>
        <dbReference type="Proteomes" id="UP000034135"/>
    </source>
</evidence>
<evidence type="ECO:0000256" key="3">
    <source>
        <dbReference type="RuleBase" id="RU363019"/>
    </source>
</evidence>
<dbReference type="PROSITE" id="PS50072">
    <property type="entry name" value="CSA_PPIASE_2"/>
    <property type="match status" value="1"/>
</dbReference>
<dbReference type="InterPro" id="IPR002130">
    <property type="entry name" value="Cyclophilin-type_PPIase_dom"/>
</dbReference>
<reference evidence="5 6" key="1">
    <citation type="journal article" date="2015" name="Nature">
        <title>rRNA introns, odd ribosomes, and small enigmatic genomes across a large radiation of phyla.</title>
        <authorList>
            <person name="Brown C.T."/>
            <person name="Hug L.A."/>
            <person name="Thomas B.C."/>
            <person name="Sharon I."/>
            <person name="Castelle C.J."/>
            <person name="Singh A."/>
            <person name="Wilkins M.J."/>
            <person name="Williams K.H."/>
            <person name="Banfield J.F."/>
        </authorList>
    </citation>
    <scope>NUCLEOTIDE SEQUENCE [LARGE SCALE GENOMIC DNA]</scope>
</reference>
<feature type="domain" description="PPIase cyclophilin-type" evidence="4">
    <location>
        <begin position="85"/>
        <end position="215"/>
    </location>
</feature>
<proteinExistence type="inferred from homology"/>
<comment type="catalytic activity">
    <reaction evidence="3">
        <text>[protein]-peptidylproline (omega=180) = [protein]-peptidylproline (omega=0)</text>
        <dbReference type="Rhea" id="RHEA:16237"/>
        <dbReference type="Rhea" id="RHEA-COMP:10747"/>
        <dbReference type="Rhea" id="RHEA-COMP:10748"/>
        <dbReference type="ChEBI" id="CHEBI:83833"/>
        <dbReference type="ChEBI" id="CHEBI:83834"/>
        <dbReference type="EC" id="5.2.1.8"/>
    </reaction>
</comment>
<dbReference type="PATRIC" id="fig|1618420.3.peg.145"/>
<sequence>MVILFVILAVAGLGIAATNSFKENLAESIDVDITPTPAPEGLLFNQDMKQRQNDLGKVKQYRQFPGSLAPAELQNKKAVIETGKGKIEFEIYPEATKTASNFIFLARDGFYDGLIFHRVEPGFVIQGGDPLGNGTGGPGYKFEDEPVVDKYTKGVVAMANSGPNTNGSQFFIMLDDHPELPPKYTIFGVVIKGQDVVDQIKVGDVMRQVRVEPLK</sequence>
<dbReference type="EC" id="5.2.1.8" evidence="3"/>
<dbReference type="InterPro" id="IPR029000">
    <property type="entry name" value="Cyclophilin-like_dom_sf"/>
</dbReference>
<dbReference type="PANTHER" id="PTHR45625:SF4">
    <property type="entry name" value="PEPTIDYLPROLYL ISOMERASE DOMAIN AND WD REPEAT-CONTAINING PROTEIN 1"/>
    <property type="match status" value="1"/>
</dbReference>
<dbReference type="InterPro" id="IPR044666">
    <property type="entry name" value="Cyclophilin_A-like"/>
</dbReference>
<dbReference type="PRINTS" id="PR00153">
    <property type="entry name" value="CSAPPISMRASE"/>
</dbReference>
<comment type="caution">
    <text evidence="5">The sequence shown here is derived from an EMBL/GenBank/DDBJ whole genome shotgun (WGS) entry which is preliminary data.</text>
</comment>
<dbReference type="Pfam" id="PF00160">
    <property type="entry name" value="Pro_isomerase"/>
    <property type="match status" value="1"/>
</dbReference>
<dbReference type="AlphaFoldDB" id="A0A0G1AVM1"/>
<protein>
    <recommendedName>
        <fullName evidence="3">Peptidyl-prolyl cis-trans isomerase</fullName>
        <shortName evidence="3">PPIase</shortName>
        <ecNumber evidence="3">5.2.1.8</ecNumber>
    </recommendedName>
</protein>
<evidence type="ECO:0000313" key="5">
    <source>
        <dbReference type="EMBL" id="KKS65160.1"/>
    </source>
</evidence>
<comment type="similarity">
    <text evidence="3">Belongs to the cyclophilin-type PPIase family.</text>
</comment>
<organism evidence="5 6">
    <name type="scientific">Candidatus Daviesbacteria bacterium GW2011_GWA1_42_6</name>
    <dbReference type="NCBI Taxonomy" id="1618420"/>
    <lineage>
        <taxon>Bacteria</taxon>
        <taxon>Candidatus Daviesiibacteriota</taxon>
    </lineage>
</organism>
<dbReference type="GO" id="GO:0003755">
    <property type="term" value="F:peptidyl-prolyl cis-trans isomerase activity"/>
    <property type="evidence" value="ECO:0007669"/>
    <property type="project" value="UniProtKB-UniRule"/>
</dbReference>
<dbReference type="SUPFAM" id="SSF50891">
    <property type="entry name" value="Cyclophilin-like"/>
    <property type="match status" value="1"/>
</dbReference>
<keyword evidence="2 3" id="KW-0413">Isomerase</keyword>
<gene>
    <name evidence="5" type="ORF">UV33_C0011G0001</name>
</gene>
<dbReference type="PANTHER" id="PTHR45625">
    <property type="entry name" value="PEPTIDYL-PROLYL CIS-TRANS ISOMERASE-RELATED"/>
    <property type="match status" value="1"/>
</dbReference>
<dbReference type="Proteomes" id="UP000034135">
    <property type="component" value="Unassembled WGS sequence"/>
</dbReference>
<dbReference type="CDD" id="cd00317">
    <property type="entry name" value="cyclophilin"/>
    <property type="match status" value="1"/>
</dbReference>
<name>A0A0G1AVM1_9BACT</name>
<evidence type="ECO:0000256" key="2">
    <source>
        <dbReference type="ARBA" id="ARBA00023235"/>
    </source>
</evidence>
<evidence type="ECO:0000259" key="4">
    <source>
        <dbReference type="PROSITE" id="PS50072"/>
    </source>
</evidence>
<accession>A0A0G1AVM1</accession>
<comment type="function">
    <text evidence="3">PPIases accelerate the folding of proteins. It catalyzes the cis-trans isomerization of proline imidic peptide bonds in oligopeptides.</text>
</comment>
<evidence type="ECO:0000256" key="1">
    <source>
        <dbReference type="ARBA" id="ARBA00023110"/>
    </source>
</evidence>
<dbReference type="Gene3D" id="2.40.100.10">
    <property type="entry name" value="Cyclophilin-like"/>
    <property type="match status" value="1"/>
</dbReference>